<comment type="similarity">
    <text evidence="1">Belongs to the LysR transcriptional regulatory family.</text>
</comment>
<keyword evidence="7" id="KW-1185">Reference proteome</keyword>
<dbReference type="PANTHER" id="PTHR30346">
    <property type="entry name" value="TRANSCRIPTIONAL DUAL REGULATOR HCAR-RELATED"/>
    <property type="match status" value="1"/>
</dbReference>
<dbReference type="InterPro" id="IPR036390">
    <property type="entry name" value="WH_DNA-bd_sf"/>
</dbReference>
<dbReference type="PANTHER" id="PTHR30346:SF28">
    <property type="entry name" value="HTH-TYPE TRANSCRIPTIONAL REGULATOR CYNR"/>
    <property type="match status" value="1"/>
</dbReference>
<dbReference type="CDD" id="cd08434">
    <property type="entry name" value="PBP2_GltC_like"/>
    <property type="match status" value="1"/>
</dbReference>
<keyword evidence="3" id="KW-0238">DNA-binding</keyword>
<dbReference type="InterPro" id="IPR036388">
    <property type="entry name" value="WH-like_DNA-bd_sf"/>
</dbReference>
<evidence type="ECO:0000313" key="7">
    <source>
        <dbReference type="Proteomes" id="UP000639606"/>
    </source>
</evidence>
<proteinExistence type="inferred from homology"/>
<dbReference type="Gene3D" id="3.40.190.290">
    <property type="match status" value="1"/>
</dbReference>
<dbReference type="InterPro" id="IPR000847">
    <property type="entry name" value="LysR_HTH_N"/>
</dbReference>
<accession>A0A918EFF5</accession>
<protein>
    <submittedName>
        <fullName evidence="6">LysR family transcriptional regulator</fullName>
    </submittedName>
</protein>
<dbReference type="GO" id="GO:0003700">
    <property type="term" value="F:DNA-binding transcription factor activity"/>
    <property type="evidence" value="ECO:0007669"/>
    <property type="project" value="InterPro"/>
</dbReference>
<name>A0A918EFF5_9PSEU</name>
<feature type="domain" description="HTH lysR-type" evidence="5">
    <location>
        <begin position="1"/>
        <end position="51"/>
    </location>
</feature>
<dbReference type="Pfam" id="PF00126">
    <property type="entry name" value="HTH_1"/>
    <property type="match status" value="1"/>
</dbReference>
<dbReference type="Pfam" id="PF03466">
    <property type="entry name" value="LysR_substrate"/>
    <property type="match status" value="1"/>
</dbReference>
<evidence type="ECO:0000259" key="5">
    <source>
        <dbReference type="PROSITE" id="PS50931"/>
    </source>
</evidence>
<evidence type="ECO:0000256" key="3">
    <source>
        <dbReference type="ARBA" id="ARBA00023125"/>
    </source>
</evidence>
<gene>
    <name evidence="6" type="ORF">GCM10010185_36530</name>
</gene>
<dbReference type="GO" id="GO:0032993">
    <property type="term" value="C:protein-DNA complex"/>
    <property type="evidence" value="ECO:0007669"/>
    <property type="project" value="TreeGrafter"/>
</dbReference>
<dbReference type="GO" id="GO:0003677">
    <property type="term" value="F:DNA binding"/>
    <property type="evidence" value="ECO:0007669"/>
    <property type="project" value="UniProtKB-KW"/>
</dbReference>
<comment type="caution">
    <text evidence="6">The sequence shown here is derived from an EMBL/GenBank/DDBJ whole genome shotgun (WGS) entry which is preliminary data.</text>
</comment>
<evidence type="ECO:0000313" key="6">
    <source>
        <dbReference type="EMBL" id="GGP60756.1"/>
    </source>
</evidence>
<dbReference type="Proteomes" id="UP000639606">
    <property type="component" value="Unassembled WGS sequence"/>
</dbReference>
<dbReference type="PROSITE" id="PS50931">
    <property type="entry name" value="HTH_LYSR"/>
    <property type="match status" value="1"/>
</dbReference>
<evidence type="ECO:0000256" key="1">
    <source>
        <dbReference type="ARBA" id="ARBA00009437"/>
    </source>
</evidence>
<dbReference type="Gene3D" id="1.10.10.10">
    <property type="entry name" value="Winged helix-like DNA-binding domain superfamily/Winged helix DNA-binding domain"/>
    <property type="match status" value="1"/>
</dbReference>
<dbReference type="InterPro" id="IPR005119">
    <property type="entry name" value="LysR_subst-bd"/>
</dbReference>
<reference evidence="6" key="2">
    <citation type="submission" date="2020-09" db="EMBL/GenBank/DDBJ databases">
        <authorList>
            <person name="Sun Q."/>
            <person name="Ohkuma M."/>
        </authorList>
    </citation>
    <scope>NUCLEOTIDE SEQUENCE</scope>
    <source>
        <strain evidence="6">JCM 3313</strain>
    </source>
</reference>
<organism evidence="6 7">
    <name type="scientific">Saccharothrix coeruleofusca</name>
    <dbReference type="NCBI Taxonomy" id="33919"/>
    <lineage>
        <taxon>Bacteria</taxon>
        <taxon>Bacillati</taxon>
        <taxon>Actinomycetota</taxon>
        <taxon>Actinomycetes</taxon>
        <taxon>Pseudonocardiales</taxon>
        <taxon>Pseudonocardiaceae</taxon>
        <taxon>Saccharothrix</taxon>
    </lineage>
</organism>
<keyword evidence="2" id="KW-0805">Transcription regulation</keyword>
<sequence length="279" mass="30054">MLRALAADEHVTRAAEAAGVPQPTVSRWLAAVGARLGAPVVRRDGRRVRLTRAGRLLAEAADRAAAVLEAGWRAAAEEVDPERGQVALGFLHLLGRSLVPELVRGFRERHPHVRFRLVQDSRQAVLDHLAAGVVDLALVAPPPEDPEFASAVLWSQEVLLVVPADHRLARRAGVRVAELAEEEFVGLEHGYGLRQITDDLCRAAGFTPRLAFEGQETETVRGLVAAGLGVALLPPAEHPTGLVEVPLTPPARRQIGLVWQADQPLPPAVRAFRDHALGS</sequence>
<dbReference type="AlphaFoldDB" id="A0A918EFF5"/>
<reference evidence="6" key="1">
    <citation type="journal article" date="2014" name="Int. J. Syst. Evol. Microbiol.">
        <title>Complete genome sequence of Corynebacterium casei LMG S-19264T (=DSM 44701T), isolated from a smear-ripened cheese.</title>
        <authorList>
            <consortium name="US DOE Joint Genome Institute (JGI-PGF)"/>
            <person name="Walter F."/>
            <person name="Albersmeier A."/>
            <person name="Kalinowski J."/>
            <person name="Ruckert C."/>
        </authorList>
    </citation>
    <scope>NUCLEOTIDE SEQUENCE</scope>
    <source>
        <strain evidence="6">JCM 3313</strain>
    </source>
</reference>
<evidence type="ECO:0000256" key="4">
    <source>
        <dbReference type="ARBA" id="ARBA00023163"/>
    </source>
</evidence>
<keyword evidence="4" id="KW-0804">Transcription</keyword>
<dbReference type="SUPFAM" id="SSF46785">
    <property type="entry name" value="Winged helix' DNA-binding domain"/>
    <property type="match status" value="1"/>
</dbReference>
<dbReference type="SUPFAM" id="SSF53850">
    <property type="entry name" value="Periplasmic binding protein-like II"/>
    <property type="match status" value="1"/>
</dbReference>
<dbReference type="EMBL" id="BMRG01000006">
    <property type="protein sequence ID" value="GGP60756.1"/>
    <property type="molecule type" value="Genomic_DNA"/>
</dbReference>
<evidence type="ECO:0000256" key="2">
    <source>
        <dbReference type="ARBA" id="ARBA00023015"/>
    </source>
</evidence>